<dbReference type="RefSeq" id="WP_137239075.1">
    <property type="nucleotide sequence ID" value="NZ_VYUK01000009.1"/>
</dbReference>
<keyword evidence="2" id="KW-0547">Nucleotide-binding</keyword>
<dbReference type="PANTHER" id="PTHR43024">
    <property type="entry name" value="UDP-N-ACETYLMURAMOYL-TRIPEPTIDE--D-ALANYL-D-ALANINE LIGASE"/>
    <property type="match status" value="1"/>
</dbReference>
<accession>A0A5N0YRD2</accession>
<dbReference type="SUPFAM" id="SSF53623">
    <property type="entry name" value="MurD-like peptide ligases, catalytic domain"/>
    <property type="match status" value="1"/>
</dbReference>
<dbReference type="Gene3D" id="3.40.1190.10">
    <property type="entry name" value="Mur-like, catalytic domain"/>
    <property type="match status" value="1"/>
</dbReference>
<organism evidence="5 6">
    <name type="scientific">Enterococcus durans</name>
    <dbReference type="NCBI Taxonomy" id="53345"/>
    <lineage>
        <taxon>Bacteria</taxon>
        <taxon>Bacillati</taxon>
        <taxon>Bacillota</taxon>
        <taxon>Bacilli</taxon>
        <taxon>Lactobacillales</taxon>
        <taxon>Enterococcaceae</taxon>
        <taxon>Enterococcus</taxon>
    </lineage>
</organism>
<evidence type="ECO:0000313" key="5">
    <source>
        <dbReference type="EMBL" id="KAA9205153.1"/>
    </source>
</evidence>
<evidence type="ECO:0000259" key="4">
    <source>
        <dbReference type="Pfam" id="PF08245"/>
    </source>
</evidence>
<dbReference type="EMBL" id="VYUT01000011">
    <property type="protein sequence ID" value="KAA9205153.1"/>
    <property type="molecule type" value="Genomic_DNA"/>
</dbReference>
<dbReference type="Pfam" id="PF08245">
    <property type="entry name" value="Mur_ligase_M"/>
    <property type="match status" value="1"/>
</dbReference>
<evidence type="ECO:0000313" key="6">
    <source>
        <dbReference type="Proteomes" id="UP000326078"/>
    </source>
</evidence>
<dbReference type="GO" id="GO:0016881">
    <property type="term" value="F:acid-amino acid ligase activity"/>
    <property type="evidence" value="ECO:0007669"/>
    <property type="project" value="InterPro"/>
</dbReference>
<dbReference type="PANTHER" id="PTHR43024:SF1">
    <property type="entry name" value="UDP-N-ACETYLMURAMOYL-TRIPEPTIDE--D-ALANYL-D-ALANINE LIGASE"/>
    <property type="match status" value="1"/>
</dbReference>
<dbReference type="Gene3D" id="3.90.190.20">
    <property type="entry name" value="Mur ligase, C-terminal domain"/>
    <property type="match status" value="1"/>
</dbReference>
<dbReference type="InterPro" id="IPR013221">
    <property type="entry name" value="Mur_ligase_cen"/>
</dbReference>
<dbReference type="InterPro" id="IPR036615">
    <property type="entry name" value="Mur_ligase_C_dom_sf"/>
</dbReference>
<dbReference type="SUPFAM" id="SSF53244">
    <property type="entry name" value="MurD-like peptide ligases, peptide-binding domain"/>
    <property type="match status" value="1"/>
</dbReference>
<keyword evidence="3" id="KW-0067">ATP-binding</keyword>
<proteinExistence type="predicted"/>
<evidence type="ECO:0000256" key="2">
    <source>
        <dbReference type="ARBA" id="ARBA00022741"/>
    </source>
</evidence>
<comment type="caution">
    <text evidence="5">The sequence shown here is derived from an EMBL/GenBank/DDBJ whole genome shotgun (WGS) entry which is preliminary data.</text>
</comment>
<name>A0A5N0YRD2_9ENTE</name>
<dbReference type="Proteomes" id="UP000326078">
    <property type="component" value="Unassembled WGS sequence"/>
</dbReference>
<dbReference type="InterPro" id="IPR051046">
    <property type="entry name" value="MurCDEF_CellWall_CoF430Synth"/>
</dbReference>
<evidence type="ECO:0000256" key="1">
    <source>
        <dbReference type="ARBA" id="ARBA00022598"/>
    </source>
</evidence>
<gene>
    <name evidence="5" type="ORF">F6X95_08720</name>
</gene>
<keyword evidence="1 5" id="KW-0436">Ligase</keyword>
<reference evidence="5 6" key="1">
    <citation type="submission" date="2019-09" db="EMBL/GenBank/DDBJ databases">
        <title>Vancomyinc resistant enterococci isolated from farm animals in Switzerland.</title>
        <authorList>
            <person name="Stevens M.J.A."/>
            <person name="Stephan R."/>
            <person name="Morach M."/>
            <person name="Nuesch-Inderbinen M."/>
        </authorList>
    </citation>
    <scope>NUCLEOTIDE SEQUENCE [LARGE SCALE GENOMIC DNA]</scope>
    <source>
        <strain evidence="5 6">GH27</strain>
    </source>
</reference>
<dbReference type="InterPro" id="IPR036565">
    <property type="entry name" value="Mur-like_cat_sf"/>
</dbReference>
<sequence length="498" mass="56013">MWTIQNTLDGIEGNFFKGYDRLYQPITDFEYFSGHLKRNQDYSTTAFVSISSERRNYVNRKSIAWRDGNDQIKGRENEFALLITETPIDDHSVKTPQFIVEDSWKFLLEISSKLRKAYHNPVIAITGSAGKTSTRIMISHLLQKEKVLANRGNHNVRFAIPLYLSKLVGQPDIVNLEVSVNALNSYDTGSMSNLIQPDIAIVTSIGEAHLSSLKDTIGVARHKAKIFEGLKDNGTAIINADIGTEELAILTDAARKHTSEIFTYSITDPTRDVFVIGTTQKRDYCNVNISFFGKKISLNLSVASLGMVSNTLAALLTVWKIKGDIHPYLAAFKTFKPLTKILEKTYYRSDSGPNFTFVDDTHNASLPAMKNAIAYFNEISPFYQGTKLLILGQITDLGEASKEVHESLKGQMEQSTADYIFGYGEQFKGIFSAEHQQYENFQWFASLSEMSQRIETLLNEDSLLFAKGSVTGSDFQQIDKYIRKIANKRNLKCECLIG</sequence>
<feature type="domain" description="Mur ligase central" evidence="4">
    <location>
        <begin position="125"/>
        <end position="317"/>
    </location>
</feature>
<dbReference type="GO" id="GO:0005524">
    <property type="term" value="F:ATP binding"/>
    <property type="evidence" value="ECO:0007669"/>
    <property type="project" value="UniProtKB-KW"/>
</dbReference>
<protein>
    <submittedName>
        <fullName evidence="5">UDP-N-acetylmuramoyl-tripeptide--D-alanyl-D-alanine ligase</fullName>
    </submittedName>
</protein>
<evidence type="ECO:0000256" key="3">
    <source>
        <dbReference type="ARBA" id="ARBA00022840"/>
    </source>
</evidence>
<dbReference type="AlphaFoldDB" id="A0A5N0YRD2"/>